<evidence type="ECO:0000256" key="2">
    <source>
        <dbReference type="ARBA" id="ARBA00022692"/>
    </source>
</evidence>
<reference evidence="7 8" key="1">
    <citation type="journal article" date="2010" name="DNA Res.">
        <title>Bacterial lifestyle in a deep-sea hydrothermal vent chimney revealed by the genome sequence of the thermophilic bacterium Deferribacter desulfuricans SSM1.</title>
        <authorList>
            <person name="Takaki Y."/>
            <person name="Shimamura S."/>
            <person name="Nakagawa S."/>
            <person name="Fukuhara Y."/>
            <person name="Horikawa H."/>
            <person name="Ankai A."/>
            <person name="Harada T."/>
            <person name="Hosoyama A."/>
            <person name="Oguchi A."/>
            <person name="Fukui S."/>
            <person name="Fujita N."/>
            <person name="Takami H."/>
            <person name="Takai K."/>
        </authorList>
    </citation>
    <scope>NUCLEOTIDE SEQUENCE [LARGE SCALE GENOMIC DNA]</scope>
    <source>
        <strain evidence="8">DSM 14783 / JCM 11476 / NBRC 101012 / SSM1</strain>
    </source>
</reference>
<dbReference type="Proteomes" id="UP000001520">
    <property type="component" value="Chromosome"/>
</dbReference>
<dbReference type="Pfam" id="PF04932">
    <property type="entry name" value="Wzy_C"/>
    <property type="match status" value="1"/>
</dbReference>
<proteinExistence type="predicted"/>
<dbReference type="PANTHER" id="PTHR37422">
    <property type="entry name" value="TEICHURONIC ACID BIOSYNTHESIS PROTEIN TUAE"/>
    <property type="match status" value="1"/>
</dbReference>
<feature type="transmembrane region" description="Helical" evidence="5">
    <location>
        <begin position="7"/>
        <end position="24"/>
    </location>
</feature>
<keyword evidence="2 5" id="KW-0812">Transmembrane</keyword>
<dbReference type="STRING" id="639282.DEFDS_0335"/>
<feature type="transmembrane region" description="Helical" evidence="5">
    <location>
        <begin position="60"/>
        <end position="81"/>
    </location>
</feature>
<dbReference type="GO" id="GO:0016020">
    <property type="term" value="C:membrane"/>
    <property type="evidence" value="ECO:0007669"/>
    <property type="project" value="UniProtKB-SubCell"/>
</dbReference>
<dbReference type="AlphaFoldDB" id="D3PB63"/>
<dbReference type="PANTHER" id="PTHR37422:SF13">
    <property type="entry name" value="LIPOPOLYSACCHARIDE BIOSYNTHESIS PROTEIN PA4999-RELATED"/>
    <property type="match status" value="1"/>
</dbReference>
<dbReference type="InterPro" id="IPR051533">
    <property type="entry name" value="WaaL-like"/>
</dbReference>
<dbReference type="OrthoDB" id="9806320at2"/>
<dbReference type="KEGG" id="ddf:DEFDS_0335"/>
<dbReference type="RefSeq" id="WP_013007084.1">
    <property type="nucleotide sequence ID" value="NC_013939.1"/>
</dbReference>
<protein>
    <recommendedName>
        <fullName evidence="6">O-antigen ligase-related domain-containing protein</fullName>
    </recommendedName>
</protein>
<feature type="transmembrane region" description="Helical" evidence="5">
    <location>
        <begin position="311"/>
        <end position="336"/>
    </location>
</feature>
<evidence type="ECO:0000256" key="4">
    <source>
        <dbReference type="ARBA" id="ARBA00023136"/>
    </source>
</evidence>
<dbReference type="InterPro" id="IPR007016">
    <property type="entry name" value="O-antigen_ligase-rel_domated"/>
</dbReference>
<feature type="transmembrane region" description="Helical" evidence="5">
    <location>
        <begin position="140"/>
        <end position="159"/>
    </location>
</feature>
<evidence type="ECO:0000256" key="1">
    <source>
        <dbReference type="ARBA" id="ARBA00004141"/>
    </source>
</evidence>
<evidence type="ECO:0000313" key="8">
    <source>
        <dbReference type="Proteomes" id="UP000001520"/>
    </source>
</evidence>
<feature type="transmembrane region" description="Helical" evidence="5">
    <location>
        <begin position="30"/>
        <end position="48"/>
    </location>
</feature>
<feature type="transmembrane region" description="Helical" evidence="5">
    <location>
        <begin position="343"/>
        <end position="362"/>
    </location>
</feature>
<feature type="transmembrane region" description="Helical" evidence="5">
    <location>
        <begin position="214"/>
        <end position="232"/>
    </location>
</feature>
<feature type="transmembrane region" description="Helical" evidence="5">
    <location>
        <begin position="192"/>
        <end position="207"/>
    </location>
</feature>
<dbReference type="HOGENOM" id="CLU_661791_0_0_0"/>
<organism evidence="7 8">
    <name type="scientific">Deferribacter desulfuricans (strain DSM 14783 / JCM 11476 / NBRC 101012 / SSM1)</name>
    <dbReference type="NCBI Taxonomy" id="639282"/>
    <lineage>
        <taxon>Bacteria</taxon>
        <taxon>Pseudomonadati</taxon>
        <taxon>Deferribacterota</taxon>
        <taxon>Deferribacteres</taxon>
        <taxon>Deferribacterales</taxon>
        <taxon>Deferribacteraceae</taxon>
        <taxon>Deferribacter</taxon>
    </lineage>
</organism>
<evidence type="ECO:0000256" key="3">
    <source>
        <dbReference type="ARBA" id="ARBA00022989"/>
    </source>
</evidence>
<comment type="subcellular location">
    <subcellularLocation>
        <location evidence="1">Membrane</location>
        <topology evidence="1">Multi-pass membrane protein</topology>
    </subcellularLocation>
</comment>
<dbReference type="eggNOG" id="COG3307">
    <property type="taxonomic scope" value="Bacteria"/>
</dbReference>
<feature type="transmembrane region" description="Helical" evidence="5">
    <location>
        <begin position="368"/>
        <end position="386"/>
    </location>
</feature>
<evidence type="ECO:0000313" key="7">
    <source>
        <dbReference type="EMBL" id="BAI79836.1"/>
    </source>
</evidence>
<feature type="transmembrane region" description="Helical" evidence="5">
    <location>
        <begin position="168"/>
        <end position="186"/>
    </location>
</feature>
<evidence type="ECO:0000256" key="5">
    <source>
        <dbReference type="SAM" id="Phobius"/>
    </source>
</evidence>
<sequence length="393" mass="46244">MINDNYLIKLYNILFISTSLLIVFSHKWLGNIRIILFALSIYIFIKYVPDKKNIFKSKVLINLILFLIYVLVSDLLFFEHIKGANRIINWIIMFFNSIIFIIINKNKKELINYYFFILSISVVSDFLMRNGFAQSRYSGFLNSPNQYAILIVFPLTYLLEKMFYKRDLLELLANIVLSIFLFYIFLKTGARTTFLSAVLVYSFYFIIKAIKYNYMYSILFLLILLISGYFIVHNQSFKNRFVVTVLNFKTDSSFVTRFPIWNSAIECFKDKPLIGYGFNNFRKCYENKLPQYLQKNHKASHINTTNNAHNFFLHFLAETGIIGTILISMIIFIAIYHGMKVNLHFLSIALLISICGFMMNMNLYIREVSFLFFTSIGFIEGYYLAIKNEKSIV</sequence>
<gene>
    <name evidence="7" type="ordered locus">DEFDS_0335</name>
</gene>
<feature type="domain" description="O-antigen ligase-related" evidence="6">
    <location>
        <begin position="177"/>
        <end position="327"/>
    </location>
</feature>
<keyword evidence="3 5" id="KW-1133">Transmembrane helix</keyword>
<keyword evidence="8" id="KW-1185">Reference proteome</keyword>
<name>D3PB63_DEFDS</name>
<keyword evidence="4 5" id="KW-0472">Membrane</keyword>
<accession>D3PB63</accession>
<feature type="transmembrane region" description="Helical" evidence="5">
    <location>
        <begin position="87"/>
        <end position="103"/>
    </location>
</feature>
<feature type="transmembrane region" description="Helical" evidence="5">
    <location>
        <begin position="110"/>
        <end position="128"/>
    </location>
</feature>
<evidence type="ECO:0000259" key="6">
    <source>
        <dbReference type="Pfam" id="PF04932"/>
    </source>
</evidence>
<dbReference type="EMBL" id="AP011529">
    <property type="protein sequence ID" value="BAI79836.1"/>
    <property type="molecule type" value="Genomic_DNA"/>
</dbReference>